<evidence type="ECO:0000256" key="1">
    <source>
        <dbReference type="ARBA" id="ARBA00022553"/>
    </source>
</evidence>
<dbReference type="InterPro" id="IPR003414">
    <property type="entry name" value="PP_kinase"/>
</dbReference>
<keyword evidence="16" id="KW-1185">Reference proteome</keyword>
<gene>
    <name evidence="8" type="primary">ppk</name>
    <name evidence="15" type="ORF">SAMN06296036_101251</name>
</gene>
<feature type="binding site" evidence="8">
    <location>
        <position position="605"/>
    </location>
    <ligand>
        <name>ATP</name>
        <dbReference type="ChEBI" id="CHEBI:30616"/>
    </ligand>
</feature>
<evidence type="ECO:0000256" key="6">
    <source>
        <dbReference type="ARBA" id="ARBA00022840"/>
    </source>
</evidence>
<keyword evidence="7 8" id="KW-0460">Magnesium</keyword>
<dbReference type="SUPFAM" id="SSF140356">
    <property type="entry name" value="PPK N-terminal domain-like"/>
    <property type="match status" value="1"/>
</dbReference>
<dbReference type="PANTHER" id="PTHR30218">
    <property type="entry name" value="POLYPHOSPHATE KINASE"/>
    <property type="match status" value="1"/>
</dbReference>
<dbReference type="HAMAP" id="MF_00347">
    <property type="entry name" value="Polyphosphate_kinase"/>
    <property type="match status" value="1"/>
</dbReference>
<name>A0A1Y6B7K7_9BACT</name>
<dbReference type="EC" id="2.7.4.1" evidence="8 9"/>
<dbReference type="Pfam" id="PF17941">
    <property type="entry name" value="PP_kinase_C_1"/>
    <property type="match status" value="1"/>
</dbReference>
<evidence type="ECO:0000256" key="7">
    <source>
        <dbReference type="ARBA" id="ARBA00022842"/>
    </source>
</evidence>
<keyword evidence="1 8" id="KW-0597">Phosphoprotein</keyword>
<dbReference type="AlphaFoldDB" id="A0A1Y6B7K7"/>
<feature type="domain" description="Polyphosphate kinase N-terminal" evidence="12">
    <location>
        <begin position="16"/>
        <end position="121"/>
    </location>
</feature>
<feature type="domain" description="Polyphosphate kinase middle" evidence="11">
    <location>
        <begin position="133"/>
        <end position="307"/>
    </location>
</feature>
<dbReference type="SUPFAM" id="SSF56024">
    <property type="entry name" value="Phospholipase D/nuclease"/>
    <property type="match status" value="2"/>
</dbReference>
<comment type="catalytic activity">
    <reaction evidence="8 9">
        <text>[phosphate](n) + ATP = [phosphate](n+1) + ADP</text>
        <dbReference type="Rhea" id="RHEA:19573"/>
        <dbReference type="Rhea" id="RHEA-COMP:9859"/>
        <dbReference type="Rhea" id="RHEA-COMP:14280"/>
        <dbReference type="ChEBI" id="CHEBI:16838"/>
        <dbReference type="ChEBI" id="CHEBI:30616"/>
        <dbReference type="ChEBI" id="CHEBI:456216"/>
        <dbReference type="EC" id="2.7.4.1"/>
    </reaction>
</comment>
<comment type="similarity">
    <text evidence="8 9">Belongs to the polyphosphate kinase 1 (PPK1) family.</text>
</comment>
<evidence type="ECO:0000259" key="11">
    <source>
        <dbReference type="Pfam" id="PF02503"/>
    </source>
</evidence>
<feature type="region of interest" description="Disordered" evidence="10">
    <location>
        <begin position="715"/>
        <end position="746"/>
    </location>
</feature>
<dbReference type="RefSeq" id="WP_132314624.1">
    <property type="nucleotide sequence ID" value="NZ_FWZT01000001.1"/>
</dbReference>
<dbReference type="Gene3D" id="1.20.58.310">
    <property type="entry name" value="Polyphosphate kinase N-terminal domain"/>
    <property type="match status" value="1"/>
</dbReference>
<dbReference type="InterPro" id="IPR041108">
    <property type="entry name" value="PP_kinase_C_1"/>
</dbReference>
<dbReference type="GO" id="GO:0006799">
    <property type="term" value="P:polyphosphate biosynthetic process"/>
    <property type="evidence" value="ECO:0007669"/>
    <property type="project" value="UniProtKB-UniRule"/>
</dbReference>
<evidence type="ECO:0000256" key="10">
    <source>
        <dbReference type="SAM" id="MobiDB-lite"/>
    </source>
</evidence>
<feature type="binding site" evidence="8">
    <location>
        <position position="54"/>
    </location>
    <ligand>
        <name>ATP</name>
        <dbReference type="ChEBI" id="CHEBI:30616"/>
    </ligand>
</feature>
<dbReference type="InterPro" id="IPR036830">
    <property type="entry name" value="PP_kinase_middle_dom_sf"/>
</dbReference>
<evidence type="ECO:0000259" key="12">
    <source>
        <dbReference type="Pfam" id="PF13089"/>
    </source>
</evidence>
<feature type="domain" description="Polyphosphate kinase C-terminal" evidence="13">
    <location>
        <begin position="517"/>
        <end position="689"/>
    </location>
</feature>
<keyword evidence="5 8" id="KW-0418">Kinase</keyword>
<dbReference type="NCBIfam" id="TIGR03705">
    <property type="entry name" value="poly_P_kin"/>
    <property type="match status" value="1"/>
</dbReference>
<dbReference type="GO" id="GO:0046872">
    <property type="term" value="F:metal ion binding"/>
    <property type="evidence" value="ECO:0007669"/>
    <property type="project" value="UniProtKB-KW"/>
</dbReference>
<dbReference type="NCBIfam" id="NF003917">
    <property type="entry name" value="PRK05443.1-1"/>
    <property type="match status" value="1"/>
</dbReference>
<dbReference type="NCBIfam" id="NF003918">
    <property type="entry name" value="PRK05443.1-2"/>
    <property type="match status" value="1"/>
</dbReference>
<comment type="function">
    <text evidence="8 9">Catalyzes the reversible transfer of the terminal phosphate of ATP to form a long-chain polyphosphate (polyP).</text>
</comment>
<evidence type="ECO:0000259" key="14">
    <source>
        <dbReference type="Pfam" id="PF17941"/>
    </source>
</evidence>
<dbReference type="FunFam" id="3.30.870.10:FF:000001">
    <property type="entry name" value="Polyphosphate kinase"/>
    <property type="match status" value="1"/>
</dbReference>
<proteinExistence type="inferred from homology"/>
<evidence type="ECO:0000256" key="9">
    <source>
        <dbReference type="RuleBase" id="RU003800"/>
    </source>
</evidence>
<dbReference type="CDD" id="cd09168">
    <property type="entry name" value="PLDc_PaPPK1_C2_like"/>
    <property type="match status" value="1"/>
</dbReference>
<reference evidence="16" key="1">
    <citation type="submission" date="2017-04" db="EMBL/GenBank/DDBJ databases">
        <authorList>
            <person name="Varghese N."/>
            <person name="Submissions S."/>
        </authorList>
    </citation>
    <scope>NUCLEOTIDE SEQUENCE [LARGE SCALE GENOMIC DNA]</scope>
    <source>
        <strain evidence="16">RKEM611</strain>
    </source>
</reference>
<comment type="cofactor">
    <cofactor evidence="8">
        <name>Mg(2+)</name>
        <dbReference type="ChEBI" id="CHEBI:18420"/>
    </cofactor>
</comment>
<dbReference type="GO" id="GO:0008976">
    <property type="term" value="F:polyphosphate kinase activity"/>
    <property type="evidence" value="ECO:0007669"/>
    <property type="project" value="UniProtKB-UniRule"/>
</dbReference>
<dbReference type="Pfam" id="PF13090">
    <property type="entry name" value="PP_kinase_C"/>
    <property type="match status" value="1"/>
</dbReference>
<dbReference type="InterPro" id="IPR025198">
    <property type="entry name" value="PPK_N_dom"/>
</dbReference>
<evidence type="ECO:0000313" key="15">
    <source>
        <dbReference type="EMBL" id="SME89318.1"/>
    </source>
</evidence>
<sequence length="746" mass="85896">MKSEVKVIPNDSQNNYFNREISWLHFNRRVLQEAQSETTPILEKLKFLAITYSNLDEFFMVRVAGKRRAAKERLFTGDSPDSTPYGEILTQIREISTQLLNDLYDTYHQVVKELGEFGVQIRTYEDLDKAEIAKLEDYYHSSVHPTLTPLAVDPAHPFPFLTNLGLYLLIEFKTQGVEPEMPAIAFVEIPHVLERFVNIRDFHYILLEDVVAKHLEKLFWGLEIKDIYQVRVTRDLDYSLLENEVVDLLQSVQNQVRAREQAKAVKLEVSENLPNHILDFVLKHLKLGREDVYFARGPLSMKDYFSLSSLPFESLKFDAFNPRIPPQLKNNRNIFSIIKDADILLHHPFESFYTVIEFLRKAATDPEVLAIKQTLYRTSGDSPIIDSLIEAAENGKQVTAVVELKARFDEKNNIIWARQLERSGVNVVYGFIGLKTHAKATLVIRREDRGIKRYVHLSTGNYNSTTAKIYTDIGLMSADDDIGHDISDLFNLLTGFNLFTTDHSYRAAVYPTFRRIMAAPVDLRDKVIDMVDREIENVRQGGKGFIMIKANALVDKAVIDKFYEASQAGVSIRLLIRGICCLKPGHPGLSESIEVRSVVDRFLEHSRIYYFHNNGENDTFLSSADLMPRNMDRRIEIMFPILNDLAKARIINEVLEVYWQDNTKARRLLPDGNYEFVPLEKSAKKVHSQQKLIELAREQGLKSLPYEKAIWHNTKGRGRPIAKRESKSVLKLKGKRHKNDSKEHKS</sequence>
<dbReference type="InterPro" id="IPR024953">
    <property type="entry name" value="PP_kinase_middle"/>
</dbReference>
<dbReference type="STRING" id="1513793.SAMN06296036_101251"/>
<evidence type="ECO:0000256" key="8">
    <source>
        <dbReference type="HAMAP-Rule" id="MF_00347"/>
    </source>
</evidence>
<keyword evidence="3 8" id="KW-0479">Metal-binding</keyword>
<dbReference type="Pfam" id="PF13089">
    <property type="entry name" value="PP_kinase_N"/>
    <property type="match status" value="1"/>
</dbReference>
<keyword evidence="6 8" id="KW-0067">ATP-binding</keyword>
<dbReference type="PIRSF" id="PIRSF015589">
    <property type="entry name" value="PP_kinase"/>
    <property type="match status" value="1"/>
</dbReference>
<feature type="binding site" evidence="8">
    <location>
        <position position="377"/>
    </location>
    <ligand>
        <name>Mg(2+)</name>
        <dbReference type="ChEBI" id="CHEBI:18420"/>
    </ligand>
</feature>
<feature type="binding site" evidence="8">
    <location>
        <position position="470"/>
    </location>
    <ligand>
        <name>ATP</name>
        <dbReference type="ChEBI" id="CHEBI:30616"/>
    </ligand>
</feature>
<evidence type="ECO:0000259" key="13">
    <source>
        <dbReference type="Pfam" id="PF13090"/>
    </source>
</evidence>
<feature type="domain" description="Polyphosphate kinase C-terminal" evidence="14">
    <location>
        <begin position="333"/>
        <end position="496"/>
    </location>
</feature>
<dbReference type="Pfam" id="PF02503">
    <property type="entry name" value="PP_kinase"/>
    <property type="match status" value="1"/>
</dbReference>
<feature type="compositionally biased region" description="Basic residues" evidence="10">
    <location>
        <begin position="730"/>
        <end position="739"/>
    </location>
</feature>
<keyword evidence="4 8" id="KW-0547">Nucleotide-binding</keyword>
<dbReference type="InterPro" id="IPR036832">
    <property type="entry name" value="PPK_N_dom_sf"/>
</dbReference>
<protein>
    <recommendedName>
        <fullName evidence="8 9">Polyphosphate kinase</fullName>
        <ecNumber evidence="8 9">2.7.4.1</ecNumber>
    </recommendedName>
    <alternativeName>
        <fullName evidence="8">ATP-polyphosphate phosphotransferase</fullName>
    </alternativeName>
    <alternativeName>
        <fullName evidence="8">Polyphosphoric acid kinase</fullName>
    </alternativeName>
</protein>
<dbReference type="Gene3D" id="3.30.1840.10">
    <property type="entry name" value="Polyphosphate kinase middle domain"/>
    <property type="match status" value="1"/>
</dbReference>
<evidence type="ECO:0000256" key="4">
    <source>
        <dbReference type="ARBA" id="ARBA00022741"/>
    </source>
</evidence>
<organism evidence="15 16">
    <name type="scientific">Pseudobacteriovorax antillogorgiicola</name>
    <dbReference type="NCBI Taxonomy" id="1513793"/>
    <lineage>
        <taxon>Bacteria</taxon>
        <taxon>Pseudomonadati</taxon>
        <taxon>Bdellovibrionota</taxon>
        <taxon>Oligoflexia</taxon>
        <taxon>Oligoflexales</taxon>
        <taxon>Pseudobacteriovoracaceae</taxon>
        <taxon>Pseudobacteriovorax</taxon>
    </lineage>
</organism>
<dbReference type="EMBL" id="FWZT01000001">
    <property type="protein sequence ID" value="SME89318.1"/>
    <property type="molecule type" value="Genomic_DNA"/>
</dbReference>
<dbReference type="GO" id="GO:0009358">
    <property type="term" value="C:polyphosphate kinase complex"/>
    <property type="evidence" value="ECO:0007669"/>
    <property type="project" value="InterPro"/>
</dbReference>
<dbReference type="GO" id="GO:0005524">
    <property type="term" value="F:ATP binding"/>
    <property type="evidence" value="ECO:0007669"/>
    <property type="project" value="UniProtKB-KW"/>
</dbReference>
<feature type="active site" description="Phosphohistidine intermediate" evidence="8">
    <location>
        <position position="437"/>
    </location>
</feature>
<evidence type="ECO:0000313" key="16">
    <source>
        <dbReference type="Proteomes" id="UP000192907"/>
    </source>
</evidence>
<feature type="binding site" evidence="8">
    <location>
        <position position="577"/>
    </location>
    <ligand>
        <name>ATP</name>
        <dbReference type="ChEBI" id="CHEBI:30616"/>
    </ligand>
</feature>
<dbReference type="SUPFAM" id="SSF143724">
    <property type="entry name" value="PHP14-like"/>
    <property type="match status" value="1"/>
</dbReference>
<dbReference type="OrthoDB" id="5287248at2"/>
<comment type="PTM">
    <text evidence="8 9">An intermediate of this reaction is the autophosphorylated ppk in which a phosphate is covalently linked to a histidine residue through a N-P bond.</text>
</comment>
<evidence type="ECO:0000256" key="3">
    <source>
        <dbReference type="ARBA" id="ARBA00022723"/>
    </source>
</evidence>
<dbReference type="Proteomes" id="UP000192907">
    <property type="component" value="Unassembled WGS sequence"/>
</dbReference>
<dbReference type="CDD" id="cd09165">
    <property type="entry name" value="PLDc_PaPPK1_C1_like"/>
    <property type="match status" value="1"/>
</dbReference>
<dbReference type="NCBIfam" id="NF003921">
    <property type="entry name" value="PRK05443.2-2"/>
    <property type="match status" value="1"/>
</dbReference>
<evidence type="ECO:0000256" key="5">
    <source>
        <dbReference type="ARBA" id="ARBA00022777"/>
    </source>
</evidence>
<feature type="binding site" evidence="8">
    <location>
        <position position="407"/>
    </location>
    <ligand>
        <name>Mg(2+)</name>
        <dbReference type="ChEBI" id="CHEBI:18420"/>
    </ligand>
</feature>
<evidence type="ECO:0000256" key="2">
    <source>
        <dbReference type="ARBA" id="ARBA00022679"/>
    </source>
</evidence>
<dbReference type="Gene3D" id="3.30.870.10">
    <property type="entry name" value="Endonuclease Chain A"/>
    <property type="match status" value="2"/>
</dbReference>
<dbReference type="PANTHER" id="PTHR30218:SF0">
    <property type="entry name" value="POLYPHOSPHATE KINASE"/>
    <property type="match status" value="1"/>
</dbReference>
<keyword evidence="2 8" id="KW-0808">Transferase</keyword>
<accession>A0A1Y6B7K7</accession>
<dbReference type="InterPro" id="IPR025200">
    <property type="entry name" value="PPK_C_dom2"/>
</dbReference>